<accession>A0A2M8LHV7</accession>
<dbReference type="AlphaFoldDB" id="A0A2M8LHV7"/>
<feature type="transmembrane region" description="Helical" evidence="5">
    <location>
        <begin position="141"/>
        <end position="159"/>
    </location>
</feature>
<feature type="transmembrane region" description="Helical" evidence="5">
    <location>
        <begin position="283"/>
        <end position="300"/>
    </location>
</feature>
<dbReference type="InterPro" id="IPR036259">
    <property type="entry name" value="MFS_trans_sf"/>
</dbReference>
<feature type="transmembrane region" description="Helical" evidence="5">
    <location>
        <begin position="306"/>
        <end position="324"/>
    </location>
</feature>
<dbReference type="PROSITE" id="PS00216">
    <property type="entry name" value="SUGAR_TRANSPORT_1"/>
    <property type="match status" value="1"/>
</dbReference>
<evidence type="ECO:0000256" key="3">
    <source>
        <dbReference type="ARBA" id="ARBA00022989"/>
    </source>
</evidence>
<dbReference type="PANTHER" id="PTHR23530:SF1">
    <property type="entry name" value="PERMEASE, MAJOR FACILITATOR SUPERFAMILY-RELATED"/>
    <property type="match status" value="1"/>
</dbReference>
<keyword evidence="2 5" id="KW-0812">Transmembrane</keyword>
<dbReference type="SUPFAM" id="SSF103473">
    <property type="entry name" value="MFS general substrate transporter"/>
    <property type="match status" value="1"/>
</dbReference>
<feature type="transmembrane region" description="Helical" evidence="5">
    <location>
        <begin position="370"/>
        <end position="388"/>
    </location>
</feature>
<keyword evidence="4 5" id="KW-0472">Membrane</keyword>
<gene>
    <name evidence="7" type="ORF">COV05_01230</name>
</gene>
<evidence type="ECO:0000256" key="2">
    <source>
        <dbReference type="ARBA" id="ARBA00022692"/>
    </source>
</evidence>
<evidence type="ECO:0000256" key="5">
    <source>
        <dbReference type="SAM" id="Phobius"/>
    </source>
</evidence>
<feature type="transmembrane region" description="Helical" evidence="5">
    <location>
        <begin position="250"/>
        <end position="271"/>
    </location>
</feature>
<dbReference type="EMBL" id="PFEU01000007">
    <property type="protein sequence ID" value="PJE77025.1"/>
    <property type="molecule type" value="Genomic_DNA"/>
</dbReference>
<comment type="subcellular location">
    <subcellularLocation>
        <location evidence="1">Membrane</location>
        <topology evidence="1">Multi-pass membrane protein</topology>
    </subcellularLocation>
</comment>
<evidence type="ECO:0000313" key="8">
    <source>
        <dbReference type="Proteomes" id="UP000231436"/>
    </source>
</evidence>
<proteinExistence type="predicted"/>
<feature type="transmembrane region" description="Helical" evidence="5">
    <location>
        <begin position="99"/>
        <end position="120"/>
    </location>
</feature>
<keyword evidence="3 5" id="KW-1133">Transmembrane helix</keyword>
<reference evidence="8" key="1">
    <citation type="submission" date="2017-09" db="EMBL/GenBank/DDBJ databases">
        <title>Depth-based differentiation of microbial function through sediment-hosted aquifers and enrichment of novel symbionts in the deep terrestrial subsurface.</title>
        <authorList>
            <person name="Probst A.J."/>
            <person name="Ladd B."/>
            <person name="Jarett J.K."/>
            <person name="Geller-Mcgrath D.E."/>
            <person name="Sieber C.M.K."/>
            <person name="Emerson J.B."/>
            <person name="Anantharaman K."/>
            <person name="Thomas B.C."/>
            <person name="Malmstrom R."/>
            <person name="Stieglmeier M."/>
            <person name="Klingl A."/>
            <person name="Woyke T."/>
            <person name="Ryan C.M."/>
            <person name="Banfield J.F."/>
        </authorList>
    </citation>
    <scope>NUCLEOTIDE SEQUENCE [LARGE SCALE GENOMIC DNA]</scope>
</reference>
<dbReference type="Proteomes" id="UP000231436">
    <property type="component" value="Unassembled WGS sequence"/>
</dbReference>
<sequence>MSHQSQIARNPRLLFWARAFIEIKAMTAVIVLFYLHRGVTMEQVFWLSIIWSLTALITEVPSGYLADRIGRKRTLLLGAGLLGLMHVGDWFAFGFWQFVPVFIIMSSAFSFFSGTEEAMLYESLVELGQEDQMTQKNGRLFSARSIFKMFIPLVGAWIAQDILEWQFKLLIGVNALALAIAVACLLQLREPRHKKEVLASEVGIFRESLNTIRREPWLLRVALNRLIVFVAIFVAWRINQPLLEGKGLAVVWLGVFDLFTHILIFFGGWYLGRLEARWGAQNLLFLTAVVTALCLFVAGLSENVWVLFTVLVLAIGIGSAREPIFAHLINRHVLHRSRATTLSNLNVIKSVLDIPVLLLAGWLTTQDLQWPLFLGVSLCVLAILVFPVRQKDSHHSS</sequence>
<feature type="transmembrane region" description="Helical" evidence="5">
    <location>
        <begin position="345"/>
        <end position="364"/>
    </location>
</feature>
<dbReference type="PANTHER" id="PTHR23530">
    <property type="entry name" value="TRANSPORT PROTEIN-RELATED"/>
    <property type="match status" value="1"/>
</dbReference>
<feature type="transmembrane region" description="Helical" evidence="5">
    <location>
        <begin position="45"/>
        <end position="66"/>
    </location>
</feature>
<feature type="transmembrane region" description="Helical" evidence="5">
    <location>
        <begin position="165"/>
        <end position="186"/>
    </location>
</feature>
<dbReference type="GO" id="GO:0022857">
    <property type="term" value="F:transmembrane transporter activity"/>
    <property type="evidence" value="ECO:0007669"/>
    <property type="project" value="InterPro"/>
</dbReference>
<dbReference type="GO" id="GO:0016020">
    <property type="term" value="C:membrane"/>
    <property type="evidence" value="ECO:0007669"/>
    <property type="project" value="UniProtKB-SubCell"/>
</dbReference>
<dbReference type="InterPro" id="IPR020846">
    <property type="entry name" value="MFS_dom"/>
</dbReference>
<dbReference type="Pfam" id="PF07690">
    <property type="entry name" value="MFS_1"/>
    <property type="match status" value="1"/>
</dbReference>
<protein>
    <recommendedName>
        <fullName evidence="6">Major facilitator superfamily (MFS) profile domain-containing protein</fullName>
    </recommendedName>
</protein>
<comment type="caution">
    <text evidence="7">The sequence shown here is derived from an EMBL/GenBank/DDBJ whole genome shotgun (WGS) entry which is preliminary data.</text>
</comment>
<dbReference type="InterPro" id="IPR053160">
    <property type="entry name" value="MFS_DHA3_Transporter"/>
</dbReference>
<organism evidence="7 8">
    <name type="scientific">Candidatus Uhrbacteria bacterium CG10_big_fil_rev_8_21_14_0_10_48_16</name>
    <dbReference type="NCBI Taxonomy" id="1975038"/>
    <lineage>
        <taxon>Bacteria</taxon>
        <taxon>Candidatus Uhriibacteriota</taxon>
    </lineage>
</organism>
<feature type="transmembrane region" description="Helical" evidence="5">
    <location>
        <begin position="217"/>
        <end position="238"/>
    </location>
</feature>
<evidence type="ECO:0000313" key="7">
    <source>
        <dbReference type="EMBL" id="PJE77025.1"/>
    </source>
</evidence>
<dbReference type="Gene3D" id="1.20.1250.20">
    <property type="entry name" value="MFS general substrate transporter like domains"/>
    <property type="match status" value="1"/>
</dbReference>
<dbReference type="InterPro" id="IPR011701">
    <property type="entry name" value="MFS"/>
</dbReference>
<evidence type="ECO:0000256" key="1">
    <source>
        <dbReference type="ARBA" id="ARBA00004141"/>
    </source>
</evidence>
<feature type="domain" description="Major facilitator superfamily (MFS) profile" evidence="6">
    <location>
        <begin position="1"/>
        <end position="394"/>
    </location>
</feature>
<dbReference type="InterPro" id="IPR005829">
    <property type="entry name" value="Sugar_transporter_CS"/>
</dbReference>
<dbReference type="PROSITE" id="PS50850">
    <property type="entry name" value="MFS"/>
    <property type="match status" value="1"/>
</dbReference>
<evidence type="ECO:0000259" key="6">
    <source>
        <dbReference type="PROSITE" id="PS50850"/>
    </source>
</evidence>
<name>A0A2M8LHV7_9BACT</name>
<feature type="transmembrane region" description="Helical" evidence="5">
    <location>
        <begin position="12"/>
        <end position="33"/>
    </location>
</feature>
<evidence type="ECO:0000256" key="4">
    <source>
        <dbReference type="ARBA" id="ARBA00023136"/>
    </source>
</evidence>